<comment type="caution">
    <text evidence="3">The sequence shown here is derived from an EMBL/GenBank/DDBJ whole genome shotgun (WGS) entry which is preliminary data.</text>
</comment>
<accession>A0ABT3ND52</accession>
<keyword evidence="1" id="KW-0547">Nucleotide-binding</keyword>
<feature type="domain" description="ATP-grasp" evidence="2">
    <location>
        <begin position="119"/>
        <end position="310"/>
    </location>
</feature>
<name>A0ABT3ND52_9BACT</name>
<dbReference type="SUPFAM" id="SSF56059">
    <property type="entry name" value="Glutathione synthetase ATP-binding domain-like"/>
    <property type="match status" value="1"/>
</dbReference>
<dbReference type="InterPro" id="IPR011761">
    <property type="entry name" value="ATP-grasp"/>
</dbReference>
<dbReference type="EMBL" id="JAPFPW010000039">
    <property type="protein sequence ID" value="MCW7755399.1"/>
    <property type="molecule type" value="Genomic_DNA"/>
</dbReference>
<dbReference type="PROSITE" id="PS50975">
    <property type="entry name" value="ATP_GRASP"/>
    <property type="match status" value="1"/>
</dbReference>
<sequence length="340" mass="36454">MHKQKIMIAGIGGASLGTEICKALILAGSYEVYGCDISSTAYGMYDSAFMATYKINKNQYIESIVDVCKSAGVRWLVPGGERPMTLLGGVKERLYAEGITLIANSSETVALCSDKEATFQHLKDAGISAPKTCLIDSVSDLQRVGLPCIVKPSTGSGGSVSVFFAGSSDEAMIYAEYIRRNGGVPIAQEYVDIQEGEFTVGVLSYPDGSIASSIAMQRSLGAKLSVAYSGRGAIISSGYSQGYIDYFPDLCAQAERIASSVGSVGPLNVQGRLRNGVFLPFEINPRFSASTYLRALAGFNEIDLYLQHIQTGKRVDSVTIQPGWYLRSLTEQFVAGDQLK</sequence>
<dbReference type="PANTHER" id="PTHR21621">
    <property type="entry name" value="RIBOSOMAL PROTEIN S6 MODIFICATION PROTEIN"/>
    <property type="match status" value="1"/>
</dbReference>
<dbReference type="PANTHER" id="PTHR21621:SF0">
    <property type="entry name" value="BETA-CITRYLGLUTAMATE SYNTHASE B-RELATED"/>
    <property type="match status" value="1"/>
</dbReference>
<dbReference type="Gene3D" id="3.30.1490.20">
    <property type="entry name" value="ATP-grasp fold, A domain"/>
    <property type="match status" value="1"/>
</dbReference>
<dbReference type="Pfam" id="PF02655">
    <property type="entry name" value="ATP-grasp_3"/>
    <property type="match status" value="1"/>
</dbReference>
<evidence type="ECO:0000313" key="3">
    <source>
        <dbReference type="EMBL" id="MCW7755399.1"/>
    </source>
</evidence>
<reference evidence="3 4" key="1">
    <citation type="submission" date="2022-11" db="EMBL/GenBank/DDBJ databases">
        <title>Desulfobotulus tamanensis H1 sp. nov. - anaerobic, alkaliphilic, sulphate reducing bacterium isolated from terrestrial mud volcano.</title>
        <authorList>
            <person name="Frolova A."/>
            <person name="Merkel A.Y."/>
            <person name="Slobodkin A.I."/>
        </authorList>
    </citation>
    <scope>NUCLEOTIDE SEQUENCE [LARGE SCALE GENOMIC DNA]</scope>
    <source>
        <strain evidence="3 4">H1</strain>
    </source>
</reference>
<dbReference type="Gene3D" id="3.30.470.20">
    <property type="entry name" value="ATP-grasp fold, B domain"/>
    <property type="match status" value="1"/>
</dbReference>
<keyword evidence="4" id="KW-1185">Reference proteome</keyword>
<dbReference type="InterPro" id="IPR003806">
    <property type="entry name" value="ATP-grasp_PylC-type"/>
</dbReference>
<organism evidence="3 4">
    <name type="scientific">Desulfobotulus pelophilus</name>
    <dbReference type="NCBI Taxonomy" id="2823377"/>
    <lineage>
        <taxon>Bacteria</taxon>
        <taxon>Pseudomonadati</taxon>
        <taxon>Thermodesulfobacteriota</taxon>
        <taxon>Desulfobacteria</taxon>
        <taxon>Desulfobacterales</taxon>
        <taxon>Desulfobacteraceae</taxon>
        <taxon>Desulfobotulus</taxon>
    </lineage>
</organism>
<keyword evidence="1" id="KW-0067">ATP-binding</keyword>
<protein>
    <submittedName>
        <fullName evidence="3">ATP-grasp domain-containing protein</fullName>
    </submittedName>
</protein>
<dbReference type="NCBIfam" id="NF009402">
    <property type="entry name" value="PRK12767.1-1"/>
    <property type="match status" value="1"/>
</dbReference>
<gene>
    <name evidence="3" type="ORF">OOT00_15565</name>
</gene>
<dbReference type="InterPro" id="IPR013815">
    <property type="entry name" value="ATP_grasp_subdomain_1"/>
</dbReference>
<evidence type="ECO:0000313" key="4">
    <source>
        <dbReference type="Proteomes" id="UP001209681"/>
    </source>
</evidence>
<dbReference type="Proteomes" id="UP001209681">
    <property type="component" value="Unassembled WGS sequence"/>
</dbReference>
<dbReference type="RefSeq" id="WP_265426347.1">
    <property type="nucleotide sequence ID" value="NZ_JAPFPW010000039.1"/>
</dbReference>
<proteinExistence type="predicted"/>
<dbReference type="Gene3D" id="3.40.50.20">
    <property type="match status" value="1"/>
</dbReference>
<evidence type="ECO:0000259" key="2">
    <source>
        <dbReference type="PROSITE" id="PS50975"/>
    </source>
</evidence>
<evidence type="ECO:0000256" key="1">
    <source>
        <dbReference type="PROSITE-ProRule" id="PRU00409"/>
    </source>
</evidence>